<dbReference type="Gene3D" id="1.10.600.10">
    <property type="entry name" value="Farnesyl Diphosphate Synthase"/>
    <property type="match status" value="1"/>
</dbReference>
<keyword evidence="3" id="KW-1185">Reference proteome</keyword>
<sequence length="433" mass="47720">MSLVNKSMQLGLLQLRNLAAAATTTSPSSSTSSQVLLCNNKKLYSVVSADNKRAADLMMDQQSKHQVSYGKTIASQRHDWNRAVNEAEKVVGYPTSFLSLRWLLNDETANVALHLRKLAGTNHPLLKAAKNLIYNGHNNMQAWGLIVLLMSKAAGQYNVTNEQDIDRSVGVLHSQRTLAEITEMIRTSHLVHKGLVNMRKSDFPDPAEHEDMTFGNKIALLTGDYLLGHTSVALAGLKNQELVELISTAVKDLSEAEFVARRDSQNNILPSIPSADRTNYAINEWTLQNVLSGASLLGKSCKGALKLAGHNEEMQEHGFVFGKHLALAWQAAIDLSPFITRDSSTPFNLCSAPVLFHIEHDPSLLVEIDKGLESIENVDHPKIYETVFNGPGIELTKQMQRDHSQRAMDLLSVFDESEAKTALTNIIYAMGGL</sequence>
<protein>
    <recommendedName>
        <fullName evidence="4">Decaprenyl-diphosphate synthase subunit 2</fullName>
    </recommendedName>
</protein>
<evidence type="ECO:0000313" key="3">
    <source>
        <dbReference type="Proteomes" id="UP001627154"/>
    </source>
</evidence>
<dbReference type="InterPro" id="IPR008949">
    <property type="entry name" value="Isoprenoid_synthase_dom_sf"/>
</dbReference>
<dbReference type="PANTHER" id="PTHR12001">
    <property type="entry name" value="GERANYLGERANYL PYROPHOSPHATE SYNTHASE"/>
    <property type="match status" value="1"/>
</dbReference>
<dbReference type="InterPro" id="IPR000092">
    <property type="entry name" value="Polyprenyl_synt"/>
</dbReference>
<dbReference type="GO" id="GO:0016740">
    <property type="term" value="F:transferase activity"/>
    <property type="evidence" value="ECO:0007669"/>
    <property type="project" value="UniProtKB-KW"/>
</dbReference>
<keyword evidence="1" id="KW-0808">Transferase</keyword>
<gene>
    <name evidence="2" type="ORF">TKK_017941</name>
</gene>
<name>A0ABD2W0I7_9HYME</name>
<dbReference type="PANTHER" id="PTHR12001:SF55">
    <property type="entry name" value="ALL TRANS-POLYPRENYL-DIPHOSPHATE SYNTHASE PDSS2"/>
    <property type="match status" value="1"/>
</dbReference>
<reference evidence="2 3" key="1">
    <citation type="journal article" date="2024" name="bioRxiv">
        <title>A reference genome for Trichogramma kaykai: A tiny desert-dwelling parasitoid wasp with competing sex-ratio distorters.</title>
        <authorList>
            <person name="Culotta J."/>
            <person name="Lindsey A.R."/>
        </authorList>
    </citation>
    <scope>NUCLEOTIDE SEQUENCE [LARGE SCALE GENOMIC DNA]</scope>
    <source>
        <strain evidence="2 3">KSX58</strain>
    </source>
</reference>
<comment type="caution">
    <text evidence="2">The sequence shown here is derived from an EMBL/GenBank/DDBJ whole genome shotgun (WGS) entry which is preliminary data.</text>
</comment>
<proteinExistence type="inferred from homology"/>
<evidence type="ECO:0008006" key="4">
    <source>
        <dbReference type="Google" id="ProtNLM"/>
    </source>
</evidence>
<dbReference type="EMBL" id="JBJJXI010000146">
    <property type="protein sequence ID" value="KAL3386428.1"/>
    <property type="molecule type" value="Genomic_DNA"/>
</dbReference>
<evidence type="ECO:0000256" key="1">
    <source>
        <dbReference type="RuleBase" id="RU004466"/>
    </source>
</evidence>
<dbReference type="SUPFAM" id="SSF48576">
    <property type="entry name" value="Terpenoid synthases"/>
    <property type="match status" value="1"/>
</dbReference>
<dbReference type="Pfam" id="PF00348">
    <property type="entry name" value="polyprenyl_synt"/>
    <property type="match status" value="1"/>
</dbReference>
<comment type="similarity">
    <text evidence="1">Belongs to the FPP/GGPP synthase family.</text>
</comment>
<dbReference type="AlphaFoldDB" id="A0ABD2W0I7"/>
<accession>A0ABD2W0I7</accession>
<dbReference type="GO" id="GO:0042811">
    <property type="term" value="P:pheromone biosynthetic process"/>
    <property type="evidence" value="ECO:0007669"/>
    <property type="project" value="UniProtKB-ARBA"/>
</dbReference>
<dbReference type="Proteomes" id="UP001627154">
    <property type="component" value="Unassembled WGS sequence"/>
</dbReference>
<organism evidence="2 3">
    <name type="scientific">Trichogramma kaykai</name>
    <dbReference type="NCBI Taxonomy" id="54128"/>
    <lineage>
        <taxon>Eukaryota</taxon>
        <taxon>Metazoa</taxon>
        <taxon>Ecdysozoa</taxon>
        <taxon>Arthropoda</taxon>
        <taxon>Hexapoda</taxon>
        <taxon>Insecta</taxon>
        <taxon>Pterygota</taxon>
        <taxon>Neoptera</taxon>
        <taxon>Endopterygota</taxon>
        <taxon>Hymenoptera</taxon>
        <taxon>Apocrita</taxon>
        <taxon>Proctotrupomorpha</taxon>
        <taxon>Chalcidoidea</taxon>
        <taxon>Trichogrammatidae</taxon>
        <taxon>Trichogramma</taxon>
    </lineage>
</organism>
<evidence type="ECO:0000313" key="2">
    <source>
        <dbReference type="EMBL" id="KAL3386428.1"/>
    </source>
</evidence>